<evidence type="ECO:0000313" key="9">
    <source>
        <dbReference type="EMBL" id="BAS27814.1"/>
    </source>
</evidence>
<reference evidence="10" key="1">
    <citation type="submission" date="2015-07" db="EMBL/GenBank/DDBJ databases">
        <title>Complete genome sequence and phylogenetic analysis of Limnochorda pilosa.</title>
        <authorList>
            <person name="Watanabe M."/>
            <person name="Kojima H."/>
            <person name="Fukui M."/>
        </authorList>
    </citation>
    <scope>NUCLEOTIDE SEQUENCE [LARGE SCALE GENOMIC DNA]</scope>
    <source>
        <strain evidence="10">HC45</strain>
    </source>
</reference>
<keyword evidence="6 7" id="KW-0472">Membrane</keyword>
<evidence type="ECO:0000313" key="10">
    <source>
        <dbReference type="Proteomes" id="UP000065807"/>
    </source>
</evidence>
<dbReference type="CDD" id="cd06261">
    <property type="entry name" value="TM_PBP2"/>
    <property type="match status" value="1"/>
</dbReference>
<keyword evidence="2 7" id="KW-0813">Transport</keyword>
<dbReference type="EMBL" id="AP014924">
    <property type="protein sequence ID" value="BAS27814.1"/>
    <property type="molecule type" value="Genomic_DNA"/>
</dbReference>
<protein>
    <submittedName>
        <fullName evidence="9">Sugar ABC transporter permease</fullName>
    </submittedName>
</protein>
<evidence type="ECO:0000256" key="5">
    <source>
        <dbReference type="ARBA" id="ARBA00022989"/>
    </source>
</evidence>
<dbReference type="PANTHER" id="PTHR32243">
    <property type="entry name" value="MALTOSE TRANSPORT SYSTEM PERMEASE-RELATED"/>
    <property type="match status" value="1"/>
</dbReference>
<feature type="transmembrane region" description="Helical" evidence="7">
    <location>
        <begin position="205"/>
        <end position="227"/>
    </location>
</feature>
<proteinExistence type="inferred from homology"/>
<dbReference type="PROSITE" id="PS50928">
    <property type="entry name" value="ABC_TM1"/>
    <property type="match status" value="1"/>
</dbReference>
<dbReference type="Gene3D" id="1.10.3720.10">
    <property type="entry name" value="MetI-like"/>
    <property type="match status" value="1"/>
</dbReference>
<dbReference type="InterPro" id="IPR000515">
    <property type="entry name" value="MetI-like"/>
</dbReference>
<feature type="transmembrane region" description="Helical" evidence="7">
    <location>
        <begin position="161"/>
        <end position="184"/>
    </location>
</feature>
<dbReference type="InterPro" id="IPR035906">
    <property type="entry name" value="MetI-like_sf"/>
</dbReference>
<keyword evidence="4 7" id="KW-0812">Transmembrane</keyword>
<accession>A0A0K2SLW3</accession>
<dbReference type="AlphaFoldDB" id="A0A0K2SLW3"/>
<keyword evidence="3" id="KW-1003">Cell membrane</keyword>
<dbReference type="PATRIC" id="fig|1555112.3.peg.2006"/>
<dbReference type="RefSeq" id="WP_082726617.1">
    <property type="nucleotide sequence ID" value="NZ_AP014924.1"/>
</dbReference>
<comment type="subcellular location">
    <subcellularLocation>
        <location evidence="1 7">Cell membrane</location>
        <topology evidence="1 7">Multi-pass membrane protein</topology>
    </subcellularLocation>
</comment>
<comment type="similarity">
    <text evidence="7">Belongs to the binding-protein-dependent transport system permease family.</text>
</comment>
<evidence type="ECO:0000256" key="4">
    <source>
        <dbReference type="ARBA" id="ARBA00022692"/>
    </source>
</evidence>
<dbReference type="Pfam" id="PF00528">
    <property type="entry name" value="BPD_transp_1"/>
    <property type="match status" value="1"/>
</dbReference>
<feature type="transmembrane region" description="Helical" evidence="7">
    <location>
        <begin position="131"/>
        <end position="149"/>
    </location>
</feature>
<dbReference type="STRING" id="1555112.LIP_1973"/>
<dbReference type="GO" id="GO:0005886">
    <property type="term" value="C:plasma membrane"/>
    <property type="evidence" value="ECO:0007669"/>
    <property type="project" value="UniProtKB-SubCell"/>
</dbReference>
<dbReference type="SUPFAM" id="SSF161098">
    <property type="entry name" value="MetI-like"/>
    <property type="match status" value="1"/>
</dbReference>
<feature type="domain" description="ABC transmembrane type-1" evidence="8">
    <location>
        <begin position="93"/>
        <end position="285"/>
    </location>
</feature>
<organism evidence="9 10">
    <name type="scientific">Limnochorda pilosa</name>
    <dbReference type="NCBI Taxonomy" id="1555112"/>
    <lineage>
        <taxon>Bacteria</taxon>
        <taxon>Bacillati</taxon>
        <taxon>Bacillota</taxon>
        <taxon>Limnochordia</taxon>
        <taxon>Limnochordales</taxon>
        <taxon>Limnochordaceae</taxon>
        <taxon>Limnochorda</taxon>
    </lineage>
</organism>
<evidence type="ECO:0000256" key="6">
    <source>
        <dbReference type="ARBA" id="ARBA00023136"/>
    </source>
</evidence>
<evidence type="ECO:0000259" key="8">
    <source>
        <dbReference type="PROSITE" id="PS50928"/>
    </source>
</evidence>
<evidence type="ECO:0000256" key="3">
    <source>
        <dbReference type="ARBA" id="ARBA00022475"/>
    </source>
</evidence>
<feature type="transmembrane region" description="Helical" evidence="7">
    <location>
        <begin position="261"/>
        <end position="282"/>
    </location>
</feature>
<evidence type="ECO:0000256" key="2">
    <source>
        <dbReference type="ARBA" id="ARBA00022448"/>
    </source>
</evidence>
<dbReference type="GO" id="GO:0055085">
    <property type="term" value="P:transmembrane transport"/>
    <property type="evidence" value="ECO:0007669"/>
    <property type="project" value="InterPro"/>
</dbReference>
<evidence type="ECO:0000256" key="7">
    <source>
        <dbReference type="RuleBase" id="RU363032"/>
    </source>
</evidence>
<keyword evidence="10" id="KW-1185">Reference proteome</keyword>
<name>A0A0K2SLW3_LIMPI</name>
<dbReference type="PANTHER" id="PTHR32243:SF18">
    <property type="entry name" value="INNER MEMBRANE ABC TRANSPORTER PERMEASE PROTEIN YCJP"/>
    <property type="match status" value="1"/>
</dbReference>
<feature type="transmembrane region" description="Helical" evidence="7">
    <location>
        <begin position="233"/>
        <end position="254"/>
    </location>
</feature>
<feature type="transmembrane region" description="Helical" evidence="7">
    <location>
        <begin position="26"/>
        <end position="47"/>
    </location>
</feature>
<dbReference type="KEGG" id="lpil:LIP_1973"/>
<gene>
    <name evidence="9" type="ORF">LIP_1973</name>
</gene>
<dbReference type="InterPro" id="IPR050901">
    <property type="entry name" value="BP-dep_ABC_trans_perm"/>
</dbReference>
<evidence type="ECO:0000256" key="1">
    <source>
        <dbReference type="ARBA" id="ARBA00004651"/>
    </source>
</evidence>
<feature type="transmembrane region" description="Helical" evidence="7">
    <location>
        <begin position="97"/>
        <end position="119"/>
    </location>
</feature>
<dbReference type="Proteomes" id="UP000065807">
    <property type="component" value="Chromosome"/>
</dbReference>
<reference evidence="10" key="2">
    <citation type="journal article" date="2016" name="Int. J. Syst. Evol. Microbiol.">
        <title>Complete genome sequence and cell structure of Limnochorda pilosa, a Gram-negative spore-former within the phylum Firmicutes.</title>
        <authorList>
            <person name="Watanabe M."/>
            <person name="Kojima H."/>
            <person name="Fukui M."/>
        </authorList>
    </citation>
    <scope>NUCLEOTIDE SEQUENCE [LARGE SCALE GENOMIC DNA]</scope>
    <source>
        <strain evidence="10">HC45</strain>
    </source>
</reference>
<keyword evidence="5 7" id="KW-1133">Transmembrane helix</keyword>
<sequence length="300" mass="33274">MGVATQAVRPLSRRRSRQAKRVAQRVGIYALVVGFTLFAVMPFYWMLLTAFKQNRDLYVGATVPDHIPWIFNAPPTLEHLRLLFQNTPYLQWLGNTFLVGGVVVAITLLAAVPAGYSLARLVGRWGERLGIGVFLTYLIPPTLLFIPFARLISVLGLQNSLWALILIYPTFTIPFTTWLMMGFFRSIPRDIEEQAMIDGQSRLGAIVRVVMPLSVPGVLTVVIFAFTLVMQEFVYALTFISSVGKMTVSLGVPVALVRGDVYYWGSLMAAALITSLPLTFLYNAFLDRFVVGFTAGAVKG</sequence>
<dbReference type="OrthoDB" id="9794684at2"/>